<dbReference type="Gene3D" id="3.30.2400.30">
    <property type="match status" value="1"/>
</dbReference>
<evidence type="ECO:0000313" key="2">
    <source>
        <dbReference type="Proteomes" id="UP000092839"/>
    </source>
</evidence>
<dbReference type="Proteomes" id="UP000092839">
    <property type="component" value="Chromosome"/>
</dbReference>
<dbReference type="RefSeq" id="WP_065727882.1">
    <property type="nucleotide sequence ID" value="NZ_CP016428.1"/>
</dbReference>
<dbReference type="KEGG" id="bic:LMTR13_10940"/>
<name>A0A1B1UCX4_9BRAD</name>
<evidence type="ECO:0000313" key="1">
    <source>
        <dbReference type="EMBL" id="ANW00605.1"/>
    </source>
</evidence>
<gene>
    <name evidence="1" type="ORF">LMTR13_10940</name>
</gene>
<accession>A0A1B1UCX4</accession>
<dbReference type="OrthoDB" id="8845750at2"/>
<dbReference type="EMBL" id="CP016428">
    <property type="protein sequence ID" value="ANW00605.1"/>
    <property type="molecule type" value="Genomic_DNA"/>
</dbReference>
<dbReference type="Gene3D" id="3.30.2320.10">
    <property type="entry name" value="hypothetical protein PF0899 domain"/>
    <property type="match status" value="1"/>
</dbReference>
<keyword evidence="2" id="KW-1185">Reference proteome</keyword>
<dbReference type="AlphaFoldDB" id="A0A1B1UCX4"/>
<protein>
    <recommendedName>
        <fullName evidence="3">Bacteriocin</fullName>
    </recommendedName>
</protein>
<organism evidence="1 2">
    <name type="scientific">Bradyrhizobium icense</name>
    <dbReference type="NCBI Taxonomy" id="1274631"/>
    <lineage>
        <taxon>Bacteria</taxon>
        <taxon>Pseudomonadati</taxon>
        <taxon>Pseudomonadota</taxon>
        <taxon>Alphaproteobacteria</taxon>
        <taxon>Hyphomicrobiales</taxon>
        <taxon>Nitrobacteraceae</taxon>
        <taxon>Bradyrhizobium</taxon>
    </lineage>
</organism>
<dbReference type="Pfam" id="PF04454">
    <property type="entry name" value="Linocin_M18"/>
    <property type="match status" value="2"/>
</dbReference>
<dbReference type="STRING" id="1274631.LMTR13_10940"/>
<proteinExistence type="predicted"/>
<dbReference type="InterPro" id="IPR007544">
    <property type="entry name" value="ENCAP"/>
</dbReference>
<reference evidence="1 2" key="1">
    <citation type="submission" date="2016-07" db="EMBL/GenBank/DDBJ databases">
        <title>Complete genome sequence of Bradyrhizobium icense LMTR 13T, a potential inoculant strain isolated from lima bean (Phaseolus lunatus) in Peru.</title>
        <authorList>
            <person name="Ormeno-Orrillo E."/>
            <person name="Duran D."/>
            <person name="Rogel M.A."/>
            <person name="Rey L."/>
            <person name="Imperial J."/>
            <person name="Ruiz-Argueso T."/>
            <person name="Martinez-Romero E."/>
        </authorList>
    </citation>
    <scope>NUCLEOTIDE SEQUENCE [LARGE SCALE GENOMIC DNA]</scope>
    <source>
        <strain evidence="1 2">LMTR 13</strain>
    </source>
</reference>
<evidence type="ECO:0008006" key="3">
    <source>
        <dbReference type="Google" id="ProtNLM"/>
    </source>
</evidence>
<sequence length="300" mass="32631">MGDAQRLGVDWTQQQWGAIDAAVASEVKRVRVVEQVIPTTKVGANDKTVAIDRIDALTRTIDDVTTIPLPEISVQFFLDKQQVQQPELTRALSLARRAASDFARIEDEVLLRGLAVVANGYRPDGRALPRRADIQRGQDRANYDGLAGSARNVAYGPRRRPHQLVNATGGGFGYGPLIVSAVAEAIVILEAAGHMGPYHLILGRDAFIAALTPNAPALVLPKDQIEPLLASPIRRSPALDAEEGVLVSVGGDPADRVVAVEPTLRFIETTAQDRYRFRLYGVLAMRRKEPEAAVRLLFPP</sequence>